<keyword evidence="2" id="KW-1185">Reference proteome</keyword>
<sequence length="99" mass="10812">MLMPPADPARTPDPCCRRLPIPHARPIPIPPLSCPVDLVDSFLMAKESNKAANDSVPDSSTDTGVHIFYVGHPEGEEQEAFHIGTLSSVVRRFGLLSFF</sequence>
<gene>
    <name evidence="1" type="ORF">KSP40_PGU013959</name>
</gene>
<protein>
    <submittedName>
        <fullName evidence="1">Uncharacterized protein</fullName>
    </submittedName>
</protein>
<evidence type="ECO:0000313" key="2">
    <source>
        <dbReference type="Proteomes" id="UP001412067"/>
    </source>
</evidence>
<accession>A0ABR2M393</accession>
<comment type="caution">
    <text evidence="1">The sequence shown here is derived from an EMBL/GenBank/DDBJ whole genome shotgun (WGS) entry which is preliminary data.</text>
</comment>
<dbReference type="EMBL" id="JBBWWR010000012">
    <property type="protein sequence ID" value="KAK8958381.1"/>
    <property type="molecule type" value="Genomic_DNA"/>
</dbReference>
<evidence type="ECO:0000313" key="1">
    <source>
        <dbReference type="EMBL" id="KAK8958381.1"/>
    </source>
</evidence>
<organism evidence="1 2">
    <name type="scientific">Platanthera guangdongensis</name>
    <dbReference type="NCBI Taxonomy" id="2320717"/>
    <lineage>
        <taxon>Eukaryota</taxon>
        <taxon>Viridiplantae</taxon>
        <taxon>Streptophyta</taxon>
        <taxon>Embryophyta</taxon>
        <taxon>Tracheophyta</taxon>
        <taxon>Spermatophyta</taxon>
        <taxon>Magnoliopsida</taxon>
        <taxon>Liliopsida</taxon>
        <taxon>Asparagales</taxon>
        <taxon>Orchidaceae</taxon>
        <taxon>Orchidoideae</taxon>
        <taxon>Orchideae</taxon>
        <taxon>Orchidinae</taxon>
        <taxon>Platanthera</taxon>
    </lineage>
</organism>
<proteinExistence type="predicted"/>
<reference evidence="1 2" key="1">
    <citation type="journal article" date="2022" name="Nat. Plants">
        <title>Genomes of leafy and leafless Platanthera orchids illuminate the evolution of mycoheterotrophy.</title>
        <authorList>
            <person name="Li M.H."/>
            <person name="Liu K.W."/>
            <person name="Li Z."/>
            <person name="Lu H.C."/>
            <person name="Ye Q.L."/>
            <person name="Zhang D."/>
            <person name="Wang J.Y."/>
            <person name="Li Y.F."/>
            <person name="Zhong Z.M."/>
            <person name="Liu X."/>
            <person name="Yu X."/>
            <person name="Liu D.K."/>
            <person name="Tu X.D."/>
            <person name="Liu B."/>
            <person name="Hao Y."/>
            <person name="Liao X.Y."/>
            <person name="Jiang Y.T."/>
            <person name="Sun W.H."/>
            <person name="Chen J."/>
            <person name="Chen Y.Q."/>
            <person name="Ai Y."/>
            <person name="Zhai J.W."/>
            <person name="Wu S.S."/>
            <person name="Zhou Z."/>
            <person name="Hsiao Y.Y."/>
            <person name="Wu W.L."/>
            <person name="Chen Y.Y."/>
            <person name="Lin Y.F."/>
            <person name="Hsu J.L."/>
            <person name="Li C.Y."/>
            <person name="Wang Z.W."/>
            <person name="Zhao X."/>
            <person name="Zhong W.Y."/>
            <person name="Ma X.K."/>
            <person name="Ma L."/>
            <person name="Huang J."/>
            <person name="Chen G.Z."/>
            <person name="Huang M.Z."/>
            <person name="Huang L."/>
            <person name="Peng D.H."/>
            <person name="Luo Y.B."/>
            <person name="Zou S.Q."/>
            <person name="Chen S.P."/>
            <person name="Lan S."/>
            <person name="Tsai W.C."/>
            <person name="Van de Peer Y."/>
            <person name="Liu Z.J."/>
        </authorList>
    </citation>
    <scope>NUCLEOTIDE SEQUENCE [LARGE SCALE GENOMIC DNA]</scope>
    <source>
        <strain evidence="1">Lor288</strain>
    </source>
</reference>
<dbReference type="Proteomes" id="UP001412067">
    <property type="component" value="Unassembled WGS sequence"/>
</dbReference>
<name>A0ABR2M393_9ASPA</name>